<dbReference type="Gene3D" id="2.40.30.30">
    <property type="entry name" value="Riboflavin kinase-like"/>
    <property type="match status" value="1"/>
</dbReference>
<dbReference type="EC" id="2.7.7.2" evidence="15"/>
<evidence type="ECO:0000256" key="16">
    <source>
        <dbReference type="SAM" id="MobiDB-lite"/>
    </source>
</evidence>
<dbReference type="InterPro" id="IPR015864">
    <property type="entry name" value="FAD_synthase"/>
</dbReference>
<dbReference type="EMBL" id="OMOD01000057">
    <property type="protein sequence ID" value="SPF36129.1"/>
    <property type="molecule type" value="Genomic_DNA"/>
</dbReference>
<keyword evidence="9 15" id="KW-0418">Kinase</keyword>
<reference evidence="19" key="1">
    <citation type="submission" date="2018-02" db="EMBL/GenBank/DDBJ databases">
        <authorList>
            <person name="Hausmann B."/>
        </authorList>
    </citation>
    <scope>NUCLEOTIDE SEQUENCE [LARGE SCALE GENOMIC DNA]</scope>
    <source>
        <strain evidence="19">Peat soil MAG SbA1</strain>
    </source>
</reference>
<dbReference type="Pfam" id="PF06574">
    <property type="entry name" value="FAD_syn"/>
    <property type="match status" value="1"/>
</dbReference>
<evidence type="ECO:0000256" key="2">
    <source>
        <dbReference type="ARBA" id="ARBA00004726"/>
    </source>
</evidence>
<dbReference type="InterPro" id="IPR015865">
    <property type="entry name" value="Riboflavin_kinase_bac/euk"/>
</dbReference>
<evidence type="ECO:0000256" key="6">
    <source>
        <dbReference type="ARBA" id="ARBA00022679"/>
    </source>
</evidence>
<feature type="region of interest" description="Disordered" evidence="16">
    <location>
        <begin position="315"/>
        <end position="342"/>
    </location>
</feature>
<proteinExistence type="inferred from homology"/>
<evidence type="ECO:0000256" key="12">
    <source>
        <dbReference type="ARBA" id="ARBA00023268"/>
    </source>
</evidence>
<organism evidence="18 19">
    <name type="scientific">Candidatus Sulfotelmatobacter kueseliae</name>
    <dbReference type="NCBI Taxonomy" id="2042962"/>
    <lineage>
        <taxon>Bacteria</taxon>
        <taxon>Pseudomonadati</taxon>
        <taxon>Acidobacteriota</taxon>
        <taxon>Terriglobia</taxon>
        <taxon>Terriglobales</taxon>
        <taxon>Candidatus Korobacteraceae</taxon>
        <taxon>Candidatus Sulfotelmatobacter</taxon>
    </lineage>
</organism>
<evidence type="ECO:0000256" key="5">
    <source>
        <dbReference type="ARBA" id="ARBA00022643"/>
    </source>
</evidence>
<dbReference type="UniPathway" id="UPA00276">
    <property type="reaction ID" value="UER00406"/>
</dbReference>
<evidence type="ECO:0000256" key="1">
    <source>
        <dbReference type="ARBA" id="ARBA00002121"/>
    </source>
</evidence>
<dbReference type="GO" id="GO:0005524">
    <property type="term" value="F:ATP binding"/>
    <property type="evidence" value="ECO:0007669"/>
    <property type="project" value="UniProtKB-UniRule"/>
</dbReference>
<evidence type="ECO:0000256" key="4">
    <source>
        <dbReference type="ARBA" id="ARBA00022630"/>
    </source>
</evidence>
<dbReference type="EC" id="2.7.1.26" evidence="15"/>
<dbReference type="GO" id="GO:0008531">
    <property type="term" value="F:riboflavin kinase activity"/>
    <property type="evidence" value="ECO:0007669"/>
    <property type="project" value="UniProtKB-UniRule"/>
</dbReference>
<dbReference type="Pfam" id="PF01687">
    <property type="entry name" value="Flavokinase"/>
    <property type="match status" value="1"/>
</dbReference>
<dbReference type="InterPro" id="IPR023465">
    <property type="entry name" value="Riboflavin_kinase_dom_sf"/>
</dbReference>
<sequence length="342" mass="38178">MRVFHKLEDVPADLGPTLVSVGNFDGVHRAHAHVLREIVSRARASGAKAVAVTFEPHPARILRPESGLKLLTPTAEKLRLLKDTEIDAVLVLPFGRDLSLTTPRQFAERILKKKLHASEVHEGFNFRFGHKAAGDIDVLTEFGQEMGFEVKVYPVMKLRGERVSSSQIRKLLGEGRVNRARHLLARPFSILSTPGRGRGYGSKYTVPTINLARYEELVPKDGVYITRTRVAAEVFDSVTNVGNRPTFGAELFAIETHLLNFHPLELTPETEVEICFLQRLRDEIKFPSVDALREQIAHDVKKARRYFHLLPRAAADDDKAKAGSSPSASLGARLSARQERSE</sequence>
<dbReference type="InterPro" id="IPR002606">
    <property type="entry name" value="Riboflavin_kinase_bac"/>
</dbReference>
<dbReference type="NCBIfam" id="TIGR00083">
    <property type="entry name" value="ribF"/>
    <property type="match status" value="1"/>
</dbReference>
<keyword evidence="8 15" id="KW-0547">Nucleotide-binding</keyword>
<dbReference type="GO" id="GO:0009398">
    <property type="term" value="P:FMN biosynthetic process"/>
    <property type="evidence" value="ECO:0007669"/>
    <property type="project" value="UniProtKB-UniRule"/>
</dbReference>
<dbReference type="PIRSF" id="PIRSF004491">
    <property type="entry name" value="FAD_Synth"/>
    <property type="match status" value="1"/>
</dbReference>
<feature type="domain" description="Riboflavin kinase" evidence="17">
    <location>
        <begin position="183"/>
        <end position="308"/>
    </location>
</feature>
<evidence type="ECO:0000256" key="13">
    <source>
        <dbReference type="ARBA" id="ARBA00047880"/>
    </source>
</evidence>
<name>A0A2U3K906_9BACT</name>
<evidence type="ECO:0000256" key="14">
    <source>
        <dbReference type="ARBA" id="ARBA00049494"/>
    </source>
</evidence>
<dbReference type="GO" id="GO:0009231">
    <property type="term" value="P:riboflavin biosynthetic process"/>
    <property type="evidence" value="ECO:0007669"/>
    <property type="project" value="InterPro"/>
</dbReference>
<dbReference type="GO" id="GO:0006747">
    <property type="term" value="P:FAD biosynthetic process"/>
    <property type="evidence" value="ECO:0007669"/>
    <property type="project" value="UniProtKB-UniRule"/>
</dbReference>
<keyword evidence="11 15" id="KW-0067">ATP-binding</keyword>
<dbReference type="NCBIfam" id="NF004162">
    <property type="entry name" value="PRK05627.1-5"/>
    <property type="match status" value="1"/>
</dbReference>
<evidence type="ECO:0000256" key="3">
    <source>
        <dbReference type="ARBA" id="ARBA00005201"/>
    </source>
</evidence>
<dbReference type="SUPFAM" id="SSF82114">
    <property type="entry name" value="Riboflavin kinase-like"/>
    <property type="match status" value="1"/>
</dbReference>
<comment type="catalytic activity">
    <reaction evidence="13 15">
        <text>riboflavin + ATP = FMN + ADP + H(+)</text>
        <dbReference type="Rhea" id="RHEA:14357"/>
        <dbReference type="ChEBI" id="CHEBI:15378"/>
        <dbReference type="ChEBI" id="CHEBI:30616"/>
        <dbReference type="ChEBI" id="CHEBI:57986"/>
        <dbReference type="ChEBI" id="CHEBI:58210"/>
        <dbReference type="ChEBI" id="CHEBI:456216"/>
        <dbReference type="EC" id="2.7.1.26"/>
    </reaction>
</comment>
<dbReference type="GO" id="GO:0003919">
    <property type="term" value="F:FMN adenylyltransferase activity"/>
    <property type="evidence" value="ECO:0007669"/>
    <property type="project" value="UniProtKB-UniRule"/>
</dbReference>
<dbReference type="Gene3D" id="3.40.50.620">
    <property type="entry name" value="HUPs"/>
    <property type="match status" value="1"/>
</dbReference>
<dbReference type="FunFam" id="3.40.50.620:FF:000021">
    <property type="entry name" value="Riboflavin biosynthesis protein"/>
    <property type="match status" value="1"/>
</dbReference>
<evidence type="ECO:0000313" key="18">
    <source>
        <dbReference type="EMBL" id="SPF36129.1"/>
    </source>
</evidence>
<gene>
    <name evidence="18" type="ORF">SBA1_150022</name>
</gene>
<evidence type="ECO:0000256" key="15">
    <source>
        <dbReference type="PIRNR" id="PIRNR004491"/>
    </source>
</evidence>
<dbReference type="PANTHER" id="PTHR22749:SF6">
    <property type="entry name" value="RIBOFLAVIN KINASE"/>
    <property type="match status" value="1"/>
</dbReference>
<dbReference type="InterPro" id="IPR023468">
    <property type="entry name" value="Riboflavin_kinase"/>
</dbReference>
<keyword evidence="6 15" id="KW-0808">Transferase</keyword>
<evidence type="ECO:0000259" key="17">
    <source>
        <dbReference type="SMART" id="SM00904"/>
    </source>
</evidence>
<dbReference type="CDD" id="cd02064">
    <property type="entry name" value="FAD_synthetase_N"/>
    <property type="match status" value="1"/>
</dbReference>
<dbReference type="AlphaFoldDB" id="A0A2U3K906"/>
<evidence type="ECO:0000256" key="9">
    <source>
        <dbReference type="ARBA" id="ARBA00022777"/>
    </source>
</evidence>
<dbReference type="InterPro" id="IPR014729">
    <property type="entry name" value="Rossmann-like_a/b/a_fold"/>
</dbReference>
<dbReference type="Proteomes" id="UP000238701">
    <property type="component" value="Unassembled WGS sequence"/>
</dbReference>
<comment type="pathway">
    <text evidence="2 15">Cofactor biosynthesis; FAD biosynthesis; FAD from FMN: step 1/1.</text>
</comment>
<dbReference type="OrthoDB" id="9803667at2"/>
<feature type="compositionally biased region" description="Low complexity" evidence="16">
    <location>
        <begin position="322"/>
        <end position="335"/>
    </location>
</feature>
<dbReference type="PANTHER" id="PTHR22749">
    <property type="entry name" value="RIBOFLAVIN KINASE/FMN ADENYLYLTRANSFERASE"/>
    <property type="match status" value="1"/>
</dbReference>
<evidence type="ECO:0000256" key="8">
    <source>
        <dbReference type="ARBA" id="ARBA00022741"/>
    </source>
</evidence>
<keyword evidence="12" id="KW-0511">Multifunctional enzyme</keyword>
<keyword evidence="5 15" id="KW-0288">FMN</keyword>
<evidence type="ECO:0000256" key="10">
    <source>
        <dbReference type="ARBA" id="ARBA00022827"/>
    </source>
</evidence>
<comment type="pathway">
    <text evidence="3 15">Cofactor biosynthesis; FMN biosynthesis; FMN from riboflavin (ATP route): step 1/1.</text>
</comment>
<evidence type="ECO:0000313" key="19">
    <source>
        <dbReference type="Proteomes" id="UP000238701"/>
    </source>
</evidence>
<keyword evidence="10 15" id="KW-0274">FAD</keyword>
<comment type="similarity">
    <text evidence="15">Belongs to the ribF family.</text>
</comment>
<protein>
    <recommendedName>
        <fullName evidence="15">Riboflavin biosynthesis protein</fullName>
    </recommendedName>
    <domain>
        <recommendedName>
            <fullName evidence="15">Riboflavin kinase</fullName>
            <ecNumber evidence="15">2.7.1.26</ecNumber>
        </recommendedName>
        <alternativeName>
            <fullName evidence="15">Flavokinase</fullName>
        </alternativeName>
    </domain>
    <domain>
        <recommendedName>
            <fullName evidence="15">FMN adenylyltransferase</fullName>
            <ecNumber evidence="15">2.7.7.2</ecNumber>
        </recommendedName>
        <alternativeName>
            <fullName evidence="15">FAD pyrophosphorylase</fullName>
        </alternativeName>
        <alternativeName>
            <fullName evidence="15">FAD synthase</fullName>
        </alternativeName>
    </domain>
</protein>
<accession>A0A2U3K906</accession>
<keyword evidence="4 15" id="KW-0285">Flavoprotein</keyword>
<dbReference type="UniPathway" id="UPA00277">
    <property type="reaction ID" value="UER00407"/>
</dbReference>
<evidence type="ECO:0000256" key="7">
    <source>
        <dbReference type="ARBA" id="ARBA00022695"/>
    </source>
</evidence>
<evidence type="ECO:0000256" key="11">
    <source>
        <dbReference type="ARBA" id="ARBA00022840"/>
    </source>
</evidence>
<keyword evidence="7 15" id="KW-0548">Nucleotidyltransferase</keyword>
<dbReference type="SUPFAM" id="SSF52374">
    <property type="entry name" value="Nucleotidylyl transferase"/>
    <property type="match status" value="1"/>
</dbReference>
<dbReference type="SMART" id="SM00904">
    <property type="entry name" value="Flavokinase"/>
    <property type="match status" value="1"/>
</dbReference>
<comment type="function">
    <text evidence="1">Catalyzes the phosphorylation of riboflavin to FMN followed by the adenylation of FMN to FAD.</text>
</comment>
<comment type="catalytic activity">
    <reaction evidence="14 15">
        <text>FMN + ATP + H(+) = FAD + diphosphate</text>
        <dbReference type="Rhea" id="RHEA:17237"/>
        <dbReference type="ChEBI" id="CHEBI:15378"/>
        <dbReference type="ChEBI" id="CHEBI:30616"/>
        <dbReference type="ChEBI" id="CHEBI:33019"/>
        <dbReference type="ChEBI" id="CHEBI:57692"/>
        <dbReference type="ChEBI" id="CHEBI:58210"/>
        <dbReference type="EC" id="2.7.7.2"/>
    </reaction>
</comment>